<keyword evidence="2" id="KW-1185">Reference proteome</keyword>
<dbReference type="RefSeq" id="WP_154753811.1">
    <property type="nucleotide sequence ID" value="NZ_WLZX01000007.1"/>
</dbReference>
<evidence type="ECO:0000313" key="2">
    <source>
        <dbReference type="Proteomes" id="UP000480164"/>
    </source>
</evidence>
<accession>A0ABW9REE7</accession>
<dbReference type="EMBL" id="WLZX01000007">
    <property type="protein sequence ID" value="MTD28565.1"/>
    <property type="molecule type" value="Genomic_DNA"/>
</dbReference>
<protein>
    <submittedName>
        <fullName evidence="1">Uncharacterized protein</fullName>
    </submittedName>
</protein>
<reference evidence="1 2" key="1">
    <citation type="submission" date="2019-11" db="EMBL/GenBank/DDBJ databases">
        <title>Erwinia sp. nov., isolated from feces of birds in Tibet plateau of China.</title>
        <authorList>
            <person name="Ge Y."/>
        </authorList>
    </citation>
    <scope>NUCLEOTIDE SEQUENCE [LARGE SCALE GENOMIC DNA]</scope>
    <source>
        <strain evidence="1 2">J316</strain>
    </source>
</reference>
<comment type="caution">
    <text evidence="1">The sequence shown here is derived from an EMBL/GenBank/DDBJ whole genome shotgun (WGS) entry which is preliminary data.</text>
</comment>
<sequence length="97" mass="11253">MARRSHAIKEIEAVLKHAEQQGWRVVCGGSHAWGKIYCPWNSGHCRCGEFCISCVWSTPKNALNHARLLRRVVDHCTMRQQFERNGRSKMPWNTPLH</sequence>
<gene>
    <name evidence="1" type="ORF">GK011_16645</name>
</gene>
<evidence type="ECO:0000313" key="1">
    <source>
        <dbReference type="EMBL" id="MTD28565.1"/>
    </source>
</evidence>
<name>A0ABW9REE7_9GAMM</name>
<dbReference type="Proteomes" id="UP000480164">
    <property type="component" value="Unassembled WGS sequence"/>
</dbReference>
<proteinExistence type="predicted"/>
<organism evidence="1 2">
    <name type="scientific">Erwinia sorbitola</name>
    <dbReference type="NCBI Taxonomy" id="2681984"/>
    <lineage>
        <taxon>Bacteria</taxon>
        <taxon>Pseudomonadati</taxon>
        <taxon>Pseudomonadota</taxon>
        <taxon>Gammaproteobacteria</taxon>
        <taxon>Enterobacterales</taxon>
        <taxon>Erwiniaceae</taxon>
        <taxon>Erwinia</taxon>
    </lineage>
</organism>